<dbReference type="PANTHER" id="PTHR23416">
    <property type="entry name" value="SIALIC ACID SYNTHASE-RELATED"/>
    <property type="match status" value="1"/>
</dbReference>
<evidence type="ECO:0000259" key="5">
    <source>
        <dbReference type="SMART" id="SM01266"/>
    </source>
</evidence>
<organism evidence="6 7">
    <name type="scientific">Talaromyces pinophilus</name>
    <name type="common">Penicillium pinophilum</name>
    <dbReference type="NCBI Taxonomy" id="128442"/>
    <lineage>
        <taxon>Eukaryota</taxon>
        <taxon>Fungi</taxon>
        <taxon>Dikarya</taxon>
        <taxon>Ascomycota</taxon>
        <taxon>Pezizomycotina</taxon>
        <taxon>Eurotiomycetes</taxon>
        <taxon>Eurotiomycetidae</taxon>
        <taxon>Eurotiales</taxon>
        <taxon>Trichocomaceae</taxon>
        <taxon>Talaromyces</taxon>
        <taxon>Talaromyces sect. Talaromyces</taxon>
    </lineage>
</organism>
<dbReference type="SMART" id="SM01266">
    <property type="entry name" value="Mac"/>
    <property type="match status" value="1"/>
</dbReference>
<dbReference type="EMBL" id="DF933829">
    <property type="protein sequence ID" value="GAM38420.1"/>
    <property type="molecule type" value="Genomic_DNA"/>
</dbReference>
<dbReference type="InterPro" id="IPR024688">
    <property type="entry name" value="Mac_dom"/>
</dbReference>
<dbReference type="AlphaFoldDB" id="A0A6V8HAG2"/>
<dbReference type="FunFam" id="2.160.10.10:FF:000025">
    <property type="entry name" value="Hexapeptide-repeat containing-acetyltransferase"/>
    <property type="match status" value="1"/>
</dbReference>
<dbReference type="Gene3D" id="2.160.10.10">
    <property type="entry name" value="Hexapeptide repeat proteins"/>
    <property type="match status" value="1"/>
</dbReference>
<evidence type="ECO:0000313" key="7">
    <source>
        <dbReference type="Proteomes" id="UP000053095"/>
    </source>
</evidence>
<dbReference type="Proteomes" id="UP000053095">
    <property type="component" value="Unassembled WGS sequence"/>
</dbReference>
<dbReference type="InterPro" id="IPR001451">
    <property type="entry name" value="Hexapep"/>
</dbReference>
<keyword evidence="7" id="KW-1185">Reference proteome</keyword>
<protein>
    <submittedName>
        <fullName evidence="6">O-acetyltransferase</fullName>
    </submittedName>
</protein>
<keyword evidence="4" id="KW-0175">Coiled coil</keyword>
<evidence type="ECO:0000256" key="3">
    <source>
        <dbReference type="ARBA" id="ARBA00023315"/>
    </source>
</evidence>
<dbReference type="InterPro" id="IPR051159">
    <property type="entry name" value="Hexapeptide_acetyltransf"/>
</dbReference>
<dbReference type="Pfam" id="PF00132">
    <property type="entry name" value="Hexapep"/>
    <property type="match status" value="1"/>
</dbReference>
<dbReference type="GO" id="GO:0008374">
    <property type="term" value="F:O-acyltransferase activity"/>
    <property type="evidence" value="ECO:0007669"/>
    <property type="project" value="TreeGrafter"/>
</dbReference>
<keyword evidence="3" id="KW-0012">Acyltransferase</keyword>
<gene>
    <name evidence="6" type="ORF">TCE0_033f09125</name>
</gene>
<keyword evidence="2" id="KW-0808">Transferase</keyword>
<dbReference type="Pfam" id="PF12464">
    <property type="entry name" value="Mac"/>
    <property type="match status" value="1"/>
</dbReference>
<evidence type="ECO:0000313" key="6">
    <source>
        <dbReference type="EMBL" id="GAM38420.1"/>
    </source>
</evidence>
<feature type="domain" description="Maltose/galactoside acetyltransferase" evidence="5">
    <location>
        <begin position="123"/>
        <end position="188"/>
    </location>
</feature>
<dbReference type="InterPro" id="IPR011004">
    <property type="entry name" value="Trimer_LpxA-like_sf"/>
</dbReference>
<evidence type="ECO:0000256" key="2">
    <source>
        <dbReference type="ARBA" id="ARBA00022679"/>
    </source>
</evidence>
<comment type="caution">
    <text evidence="6">The sequence shown here is derived from an EMBL/GenBank/DDBJ whole genome shotgun (WGS) entry which is preliminary data.</text>
</comment>
<name>A0A6V8HAG2_TALPI</name>
<dbReference type="CDD" id="cd03357">
    <property type="entry name" value="LbH_MAT_GAT"/>
    <property type="match status" value="1"/>
</dbReference>
<reference evidence="7" key="1">
    <citation type="journal article" date="2015" name="Genome Announc.">
        <title>Draft genome sequence of Talaromyces cellulolyticus strain Y-94, a source of lignocellulosic biomass-degrading enzymes.</title>
        <authorList>
            <person name="Fujii T."/>
            <person name="Koike H."/>
            <person name="Sawayama S."/>
            <person name="Yano S."/>
            <person name="Inoue H."/>
        </authorList>
    </citation>
    <scope>NUCLEOTIDE SEQUENCE [LARGE SCALE GENOMIC DNA]</scope>
    <source>
        <strain evidence="7">Y-94</strain>
    </source>
</reference>
<accession>A0A6V8HAG2</accession>
<dbReference type="GO" id="GO:0016407">
    <property type="term" value="F:acetyltransferase activity"/>
    <property type="evidence" value="ECO:0007669"/>
    <property type="project" value="InterPro"/>
</dbReference>
<comment type="similarity">
    <text evidence="1">Belongs to the transferase hexapeptide repeat family.</text>
</comment>
<sequence length="318" mass="35630">MRTTIDDLVADRAELTTKVQALEREKGTLHKDPAHEKNIANDVEGMRHVIHRLEDDRNGLRKRLDNLGETIELRTASGDKFFLHHKMTDTSARAKSSGAAERKDEEQIALAKTLHQVPWCEQYERMISGMLYDSFVPELANSRFKARAWCNRYNTYFPPPEATELQSHEALAKLRMTWLRELIGSTKGDEILIEPPFYVDYGCNISLGERFYANFGLTILDCGIVVIGDRVMFGPNVSIYAATHETDVQSRRDNIEYAKPVVIGDDCWIGGQVVILPGVRIGKGCTIAAGAVVSRDIPDWSVAMGQPAKVVKSVKPVD</sequence>
<feature type="coiled-coil region" evidence="4">
    <location>
        <begin position="5"/>
        <end position="70"/>
    </location>
</feature>
<evidence type="ECO:0000256" key="1">
    <source>
        <dbReference type="ARBA" id="ARBA00007274"/>
    </source>
</evidence>
<proteinExistence type="inferred from homology"/>
<evidence type="ECO:0000256" key="4">
    <source>
        <dbReference type="SAM" id="Coils"/>
    </source>
</evidence>
<dbReference type="PANTHER" id="PTHR23416:SF23">
    <property type="entry name" value="ACETYLTRANSFERASE C18B11.09C-RELATED"/>
    <property type="match status" value="1"/>
</dbReference>
<dbReference type="SUPFAM" id="SSF51161">
    <property type="entry name" value="Trimeric LpxA-like enzymes"/>
    <property type="match status" value="1"/>
</dbReference>